<dbReference type="FunFam" id="1.10.10.10:FF:000214">
    <property type="entry name" value="Methylated-DNA--protein-cysteine methyltransferase"/>
    <property type="match status" value="1"/>
</dbReference>
<dbReference type="Gene3D" id="3.30.160.70">
    <property type="entry name" value="Methylated DNA-protein cysteine methyltransferase domain"/>
    <property type="match status" value="1"/>
</dbReference>
<feature type="domain" description="Methylguanine DNA methyltransferase ribonuclease-like" evidence="11">
    <location>
        <begin position="3"/>
        <end position="53"/>
    </location>
</feature>
<evidence type="ECO:0000313" key="13">
    <source>
        <dbReference type="Proteomes" id="UP000823877"/>
    </source>
</evidence>
<feature type="active site" description="Nucleophile; methyl group acceptor" evidence="9">
    <location>
        <position position="110"/>
    </location>
</feature>
<proteinExistence type="inferred from homology"/>
<comment type="catalytic activity">
    <reaction evidence="8 9">
        <text>a 6-O-methyl-2'-deoxyguanosine in DNA + L-cysteinyl-[protein] = S-methyl-L-cysteinyl-[protein] + a 2'-deoxyguanosine in DNA</text>
        <dbReference type="Rhea" id="RHEA:24000"/>
        <dbReference type="Rhea" id="RHEA-COMP:10131"/>
        <dbReference type="Rhea" id="RHEA-COMP:10132"/>
        <dbReference type="Rhea" id="RHEA-COMP:11367"/>
        <dbReference type="Rhea" id="RHEA-COMP:11368"/>
        <dbReference type="ChEBI" id="CHEBI:29950"/>
        <dbReference type="ChEBI" id="CHEBI:82612"/>
        <dbReference type="ChEBI" id="CHEBI:85445"/>
        <dbReference type="ChEBI" id="CHEBI:85448"/>
        <dbReference type="EC" id="2.1.1.63"/>
    </reaction>
</comment>
<evidence type="ECO:0000256" key="8">
    <source>
        <dbReference type="ARBA" id="ARBA00049348"/>
    </source>
</evidence>
<dbReference type="EC" id="2.1.1.63" evidence="9"/>
<comment type="miscellaneous">
    <text evidence="9">This enzyme catalyzes only one turnover and therefore is not strictly catalytic. According to one definition, an enzyme is a biocatalyst that acts repeatedly and over many reaction cycles.</text>
</comment>
<dbReference type="InterPro" id="IPR008332">
    <property type="entry name" value="MethylG_MeTrfase_N"/>
</dbReference>
<dbReference type="GO" id="GO:0005737">
    <property type="term" value="C:cytoplasm"/>
    <property type="evidence" value="ECO:0007669"/>
    <property type="project" value="UniProtKB-SubCell"/>
</dbReference>
<comment type="caution">
    <text evidence="12">The sequence shown here is derived from an EMBL/GenBank/DDBJ whole genome shotgun (WGS) entry which is preliminary data.</text>
</comment>
<dbReference type="InterPro" id="IPR036631">
    <property type="entry name" value="MGMT_N_sf"/>
</dbReference>
<accession>A0A9D2MKA8</accession>
<dbReference type="GO" id="GO:0032259">
    <property type="term" value="P:methylation"/>
    <property type="evidence" value="ECO:0007669"/>
    <property type="project" value="UniProtKB-KW"/>
</dbReference>
<keyword evidence="6 9" id="KW-0227">DNA damage</keyword>
<dbReference type="AlphaFoldDB" id="A0A9D2MKA8"/>
<evidence type="ECO:0000259" key="10">
    <source>
        <dbReference type="Pfam" id="PF01035"/>
    </source>
</evidence>
<dbReference type="InterPro" id="IPR014048">
    <property type="entry name" value="MethylDNA_cys_MeTrfase_DNA-bd"/>
</dbReference>
<keyword evidence="3 9" id="KW-0963">Cytoplasm</keyword>
<evidence type="ECO:0000259" key="11">
    <source>
        <dbReference type="Pfam" id="PF02870"/>
    </source>
</evidence>
<evidence type="ECO:0000256" key="6">
    <source>
        <dbReference type="ARBA" id="ARBA00022763"/>
    </source>
</evidence>
<dbReference type="PANTHER" id="PTHR10815:SF13">
    <property type="entry name" value="METHYLATED-DNA--PROTEIN-CYSTEINE METHYLTRANSFERASE"/>
    <property type="match status" value="1"/>
</dbReference>
<dbReference type="InterPro" id="IPR001497">
    <property type="entry name" value="MethylDNA_cys_MeTrfase_AS"/>
</dbReference>
<dbReference type="GO" id="GO:0003908">
    <property type="term" value="F:methylated-DNA-[protein]-cysteine S-methyltransferase activity"/>
    <property type="evidence" value="ECO:0007669"/>
    <property type="project" value="UniProtKB-UniRule"/>
</dbReference>
<dbReference type="HAMAP" id="MF_00772">
    <property type="entry name" value="OGT"/>
    <property type="match status" value="1"/>
</dbReference>
<dbReference type="EMBL" id="DWXN01000012">
    <property type="protein sequence ID" value="HJB75594.1"/>
    <property type="molecule type" value="Genomic_DNA"/>
</dbReference>
<comment type="function">
    <text evidence="9">Involved in the cellular defense against the biological effects of O6-methylguanine (O6-MeG) and O4-methylthymine (O4-MeT) in DNA. Repairs the methylated nucleobase in DNA by stoichiometrically transferring the methyl group to a cysteine residue in the enzyme. This is a suicide reaction: the enzyme is irreversibly inactivated.</text>
</comment>
<evidence type="ECO:0000256" key="5">
    <source>
        <dbReference type="ARBA" id="ARBA00022679"/>
    </source>
</evidence>
<organism evidence="12 13">
    <name type="scientific">Candidatus Eubacterium faecale</name>
    <dbReference type="NCBI Taxonomy" id="2838568"/>
    <lineage>
        <taxon>Bacteria</taxon>
        <taxon>Bacillati</taxon>
        <taxon>Bacillota</taxon>
        <taxon>Clostridia</taxon>
        <taxon>Eubacteriales</taxon>
        <taxon>Eubacteriaceae</taxon>
        <taxon>Eubacterium</taxon>
    </lineage>
</organism>
<evidence type="ECO:0000256" key="7">
    <source>
        <dbReference type="ARBA" id="ARBA00023204"/>
    </source>
</evidence>
<protein>
    <recommendedName>
        <fullName evidence="9">Methylated-DNA--protein-cysteine methyltransferase</fullName>
        <ecNumber evidence="9">2.1.1.63</ecNumber>
    </recommendedName>
    <alternativeName>
        <fullName evidence="9">6-O-methylguanine-DNA methyltransferase</fullName>
        <shortName evidence="9">MGMT</shortName>
    </alternativeName>
    <alternativeName>
        <fullName evidence="9">O-6-methylguanine-DNA-alkyltransferase</fullName>
    </alternativeName>
</protein>
<dbReference type="NCBIfam" id="TIGR00589">
    <property type="entry name" value="ogt"/>
    <property type="match status" value="1"/>
</dbReference>
<comment type="similarity">
    <text evidence="2 9">Belongs to the MGMT family.</text>
</comment>
<evidence type="ECO:0000313" key="12">
    <source>
        <dbReference type="EMBL" id="HJB75594.1"/>
    </source>
</evidence>
<evidence type="ECO:0000256" key="2">
    <source>
        <dbReference type="ARBA" id="ARBA00008711"/>
    </source>
</evidence>
<dbReference type="InterPro" id="IPR036388">
    <property type="entry name" value="WH-like_DNA-bd_sf"/>
</dbReference>
<keyword evidence="4 9" id="KW-0489">Methyltransferase</keyword>
<dbReference type="SUPFAM" id="SSF53155">
    <property type="entry name" value="Methylated DNA-protein cysteine methyltransferase domain"/>
    <property type="match status" value="1"/>
</dbReference>
<dbReference type="Pfam" id="PF01035">
    <property type="entry name" value="DNA_binding_1"/>
    <property type="match status" value="1"/>
</dbReference>
<evidence type="ECO:0000256" key="1">
    <source>
        <dbReference type="ARBA" id="ARBA00001286"/>
    </source>
</evidence>
<comment type="catalytic activity">
    <reaction evidence="1 9">
        <text>a 4-O-methyl-thymidine in DNA + L-cysteinyl-[protein] = a thymidine in DNA + S-methyl-L-cysteinyl-[protein]</text>
        <dbReference type="Rhea" id="RHEA:53428"/>
        <dbReference type="Rhea" id="RHEA-COMP:10131"/>
        <dbReference type="Rhea" id="RHEA-COMP:10132"/>
        <dbReference type="Rhea" id="RHEA-COMP:13555"/>
        <dbReference type="Rhea" id="RHEA-COMP:13556"/>
        <dbReference type="ChEBI" id="CHEBI:29950"/>
        <dbReference type="ChEBI" id="CHEBI:82612"/>
        <dbReference type="ChEBI" id="CHEBI:137386"/>
        <dbReference type="ChEBI" id="CHEBI:137387"/>
        <dbReference type="EC" id="2.1.1.63"/>
    </reaction>
</comment>
<dbReference type="Pfam" id="PF02870">
    <property type="entry name" value="Methyltransf_1N"/>
    <property type="match status" value="1"/>
</dbReference>
<dbReference type="Gene3D" id="1.10.10.10">
    <property type="entry name" value="Winged helix-like DNA-binding domain superfamily/Winged helix DNA-binding domain"/>
    <property type="match status" value="1"/>
</dbReference>
<keyword evidence="5 9" id="KW-0808">Transferase</keyword>
<dbReference type="Proteomes" id="UP000823877">
    <property type="component" value="Unassembled WGS sequence"/>
</dbReference>
<feature type="domain" description="Methylated-DNA-[protein]-cysteine S-methyltransferase DNA binding" evidence="10">
    <location>
        <begin position="59"/>
        <end position="138"/>
    </location>
</feature>
<reference evidence="12" key="2">
    <citation type="submission" date="2021-04" db="EMBL/GenBank/DDBJ databases">
        <authorList>
            <person name="Gilroy R."/>
        </authorList>
    </citation>
    <scope>NUCLEOTIDE SEQUENCE</scope>
    <source>
        <strain evidence="12">CHK188-16595</strain>
    </source>
</reference>
<comment type="subcellular location">
    <subcellularLocation>
        <location evidence="9">Cytoplasm</location>
    </subcellularLocation>
</comment>
<dbReference type="PROSITE" id="PS00374">
    <property type="entry name" value="MGMT"/>
    <property type="match status" value="1"/>
</dbReference>
<reference evidence="12" key="1">
    <citation type="journal article" date="2021" name="PeerJ">
        <title>Extensive microbial diversity within the chicken gut microbiome revealed by metagenomics and culture.</title>
        <authorList>
            <person name="Gilroy R."/>
            <person name="Ravi A."/>
            <person name="Getino M."/>
            <person name="Pursley I."/>
            <person name="Horton D.L."/>
            <person name="Alikhan N.F."/>
            <person name="Baker D."/>
            <person name="Gharbi K."/>
            <person name="Hall N."/>
            <person name="Watson M."/>
            <person name="Adriaenssens E.M."/>
            <person name="Foster-Nyarko E."/>
            <person name="Jarju S."/>
            <person name="Secka A."/>
            <person name="Antonio M."/>
            <person name="Oren A."/>
            <person name="Chaudhuri R.R."/>
            <person name="La Ragione R."/>
            <person name="Hildebrand F."/>
            <person name="Pallen M.J."/>
        </authorList>
    </citation>
    <scope>NUCLEOTIDE SEQUENCE</scope>
    <source>
        <strain evidence="12">CHK188-16595</strain>
    </source>
</reference>
<dbReference type="GO" id="GO:0006307">
    <property type="term" value="P:DNA alkylation repair"/>
    <property type="evidence" value="ECO:0007669"/>
    <property type="project" value="UniProtKB-UniRule"/>
</dbReference>
<dbReference type="SUPFAM" id="SSF46767">
    <property type="entry name" value="Methylated DNA-protein cysteine methyltransferase, C-terminal domain"/>
    <property type="match status" value="1"/>
</dbReference>
<dbReference type="PANTHER" id="PTHR10815">
    <property type="entry name" value="METHYLATED-DNA--PROTEIN-CYSTEINE METHYLTRANSFERASE"/>
    <property type="match status" value="1"/>
</dbReference>
<sequence>MGVCEEKEKIVRVTLAGGKNEERSSPSCLAEQAAAQLSAYFLGKRKTFDLPLSFEKETPFRQSVYTQLLKIPYGKTATYRELAAMIGKPKAARAVGGALHHNPLLILVPCHRIIGSDGSLTGFAGGTDKKRFLLDLEQSNRK</sequence>
<evidence type="ECO:0000256" key="4">
    <source>
        <dbReference type="ARBA" id="ARBA00022603"/>
    </source>
</evidence>
<dbReference type="InterPro" id="IPR036217">
    <property type="entry name" value="MethylDNA_cys_MeTrfase_DNAb"/>
</dbReference>
<gene>
    <name evidence="12" type="ORF">IAA37_08010</name>
</gene>
<dbReference type="CDD" id="cd06445">
    <property type="entry name" value="ATase"/>
    <property type="match status" value="1"/>
</dbReference>
<name>A0A9D2MKA8_9FIRM</name>
<dbReference type="InterPro" id="IPR023546">
    <property type="entry name" value="MGMT"/>
</dbReference>
<evidence type="ECO:0000256" key="9">
    <source>
        <dbReference type="HAMAP-Rule" id="MF_00772"/>
    </source>
</evidence>
<evidence type="ECO:0000256" key="3">
    <source>
        <dbReference type="ARBA" id="ARBA00022490"/>
    </source>
</evidence>
<keyword evidence="7 9" id="KW-0234">DNA repair</keyword>